<name>G5JDW0_CROWT</name>
<accession>G5JDW0</accession>
<evidence type="ECO:0000313" key="2">
    <source>
        <dbReference type="Proteomes" id="UP000003477"/>
    </source>
</evidence>
<dbReference type="EMBL" id="AESD01000885">
    <property type="protein sequence ID" value="EHJ09622.1"/>
    <property type="molecule type" value="Genomic_DNA"/>
</dbReference>
<comment type="caution">
    <text evidence="1">The sequence shown here is derived from an EMBL/GenBank/DDBJ whole genome shotgun (WGS) entry which is preliminary data.</text>
</comment>
<sequence>MFVPNVSIYNYSLSLSISTFNNKMTINFAFSYPSFTYEKIDKIAQTMVKILTEN</sequence>
<organism evidence="1 2">
    <name type="scientific">Crocosphaera watsonii WH 0003</name>
    <dbReference type="NCBI Taxonomy" id="423471"/>
    <lineage>
        <taxon>Bacteria</taxon>
        <taxon>Bacillati</taxon>
        <taxon>Cyanobacteriota</taxon>
        <taxon>Cyanophyceae</taxon>
        <taxon>Oscillatoriophycideae</taxon>
        <taxon>Chroococcales</taxon>
        <taxon>Aphanothecaceae</taxon>
        <taxon>Crocosphaera</taxon>
    </lineage>
</organism>
<gene>
    <name evidence="1" type="ORF">CWATWH0003_5599</name>
</gene>
<protein>
    <submittedName>
        <fullName evidence="1">Uncharacterized protein</fullName>
    </submittedName>
</protein>
<dbReference type="Proteomes" id="UP000003477">
    <property type="component" value="Unassembled WGS sequence"/>
</dbReference>
<dbReference type="AlphaFoldDB" id="G5JDW0"/>
<reference evidence="1 2" key="1">
    <citation type="journal article" date="2011" name="Front. Microbiol.">
        <title>Two Strains of Crocosphaera watsonii with Highly Conserved Genomes are Distinguished by Strain-Specific Features.</title>
        <authorList>
            <person name="Bench S.R."/>
            <person name="Ilikchyan I.N."/>
            <person name="Tripp H.J."/>
            <person name="Zehr J.P."/>
        </authorList>
    </citation>
    <scope>NUCLEOTIDE SEQUENCE [LARGE SCALE GENOMIC DNA]</scope>
    <source>
        <strain evidence="1 2">WH 0003</strain>
    </source>
</reference>
<evidence type="ECO:0000313" key="1">
    <source>
        <dbReference type="EMBL" id="EHJ09622.1"/>
    </source>
</evidence>
<dbReference type="PATRIC" id="fig|423471.3.peg.5231"/>
<proteinExistence type="predicted"/>